<dbReference type="EC" id="4.1.1.5" evidence="4 9"/>
<evidence type="ECO:0000256" key="6">
    <source>
        <dbReference type="ARBA" id="ARBA00022793"/>
    </source>
</evidence>
<sequence>MLRHKVFQASLLSALLDGVYDGDLTVGELLEHGDFGLGTFNGLDGEMLVLDGICYRLRADGTVGEVDAAELTPFAVITRFAPEVTLSIDHTMTRDEVVAMIESAVGTANYLFAVRVRGRFAMVQTRTVVKQTKPYVGMREAVRDVPALTFADTTGTVAGFRTPLYERGISVPGGHVHYVDDAHTHGGHVIDFTIENGTVEICRGTDLELRLPLTDAFKNAQLSPDDLDEQTRVTESPG</sequence>
<dbReference type="Pfam" id="PF03306">
    <property type="entry name" value="AAL_decarboxy"/>
    <property type="match status" value="1"/>
</dbReference>
<comment type="pathway">
    <text evidence="2 9">Polyol metabolism; (R,R)-butane-2,3-diol biosynthesis; (R,R)-butane-2,3-diol from pyruvate: step 2/3.</text>
</comment>
<evidence type="ECO:0000256" key="3">
    <source>
        <dbReference type="ARBA" id="ARBA00007106"/>
    </source>
</evidence>
<keyword evidence="7 9" id="KW-0005">Acetoin biosynthesis</keyword>
<dbReference type="Proteomes" id="UP001368654">
    <property type="component" value="Unassembled WGS sequence"/>
</dbReference>
<dbReference type="SUPFAM" id="SSF117856">
    <property type="entry name" value="AF0104/ALDC/Ptd012-like"/>
    <property type="match status" value="1"/>
</dbReference>
<name>A0ABU8LU48_9MICO</name>
<comment type="similarity">
    <text evidence="3 9">Belongs to the alpha-acetolactate decarboxylase family.</text>
</comment>
<dbReference type="PANTHER" id="PTHR35524:SF1">
    <property type="entry name" value="ALPHA-ACETOLACTATE DECARBOXYLASE"/>
    <property type="match status" value="1"/>
</dbReference>
<comment type="caution">
    <text evidence="10">The sequence shown here is derived from an EMBL/GenBank/DDBJ whole genome shotgun (WGS) entry which is preliminary data.</text>
</comment>
<evidence type="ECO:0000256" key="7">
    <source>
        <dbReference type="ARBA" id="ARBA00023061"/>
    </source>
</evidence>
<evidence type="ECO:0000256" key="4">
    <source>
        <dbReference type="ARBA" id="ARBA00013204"/>
    </source>
</evidence>
<evidence type="ECO:0000256" key="2">
    <source>
        <dbReference type="ARBA" id="ARBA00005170"/>
    </source>
</evidence>
<evidence type="ECO:0000256" key="5">
    <source>
        <dbReference type="ARBA" id="ARBA00020164"/>
    </source>
</evidence>
<evidence type="ECO:0000256" key="9">
    <source>
        <dbReference type="PIRNR" id="PIRNR001332"/>
    </source>
</evidence>
<evidence type="ECO:0000313" key="11">
    <source>
        <dbReference type="Proteomes" id="UP001368654"/>
    </source>
</evidence>
<dbReference type="PANTHER" id="PTHR35524">
    <property type="entry name" value="ALPHA-ACETOLACTATE DECARBOXYLASE"/>
    <property type="match status" value="1"/>
</dbReference>
<keyword evidence="8 9" id="KW-0456">Lyase</keyword>
<accession>A0ABU8LU48</accession>
<dbReference type="NCBIfam" id="TIGR01252">
    <property type="entry name" value="acetolac_decarb"/>
    <property type="match status" value="1"/>
</dbReference>
<dbReference type="EMBL" id="JBBDGL010000001">
    <property type="protein sequence ID" value="MEJ1155170.1"/>
    <property type="molecule type" value="Genomic_DNA"/>
</dbReference>
<dbReference type="RefSeq" id="WP_337337577.1">
    <property type="nucleotide sequence ID" value="NZ_JBBDGL010000001.1"/>
</dbReference>
<evidence type="ECO:0000313" key="10">
    <source>
        <dbReference type="EMBL" id="MEJ1155170.1"/>
    </source>
</evidence>
<dbReference type="CDD" id="cd17299">
    <property type="entry name" value="acetolactate_decarboxylase"/>
    <property type="match status" value="1"/>
</dbReference>
<dbReference type="PIRSF" id="PIRSF001332">
    <property type="entry name" value="Acetolac_decarb"/>
    <property type="match status" value="1"/>
</dbReference>
<organism evidence="10 11">
    <name type="scientific">Microbacterium marmarense</name>
    <dbReference type="NCBI Taxonomy" id="3122051"/>
    <lineage>
        <taxon>Bacteria</taxon>
        <taxon>Bacillati</taxon>
        <taxon>Actinomycetota</taxon>
        <taxon>Actinomycetes</taxon>
        <taxon>Micrococcales</taxon>
        <taxon>Microbacteriaceae</taxon>
        <taxon>Microbacterium</taxon>
    </lineage>
</organism>
<keyword evidence="6 9" id="KW-0210">Decarboxylase</keyword>
<evidence type="ECO:0000256" key="8">
    <source>
        <dbReference type="ARBA" id="ARBA00023239"/>
    </source>
</evidence>
<dbReference type="Gene3D" id="3.30.1330.80">
    <property type="entry name" value="Hypothetical protein, similar to alpha- acetolactate decarboxylase, domain 2"/>
    <property type="match status" value="2"/>
</dbReference>
<evidence type="ECO:0000256" key="1">
    <source>
        <dbReference type="ARBA" id="ARBA00001784"/>
    </source>
</evidence>
<comment type="catalytic activity">
    <reaction evidence="1 9">
        <text>(2S)-2-acetolactate + H(+) = (R)-acetoin + CO2</text>
        <dbReference type="Rhea" id="RHEA:21580"/>
        <dbReference type="ChEBI" id="CHEBI:15378"/>
        <dbReference type="ChEBI" id="CHEBI:15686"/>
        <dbReference type="ChEBI" id="CHEBI:16526"/>
        <dbReference type="ChEBI" id="CHEBI:58476"/>
        <dbReference type="EC" id="4.1.1.5"/>
    </reaction>
</comment>
<dbReference type="GO" id="GO:0047605">
    <property type="term" value="F:acetolactate decarboxylase activity"/>
    <property type="evidence" value="ECO:0007669"/>
    <property type="project" value="UniProtKB-EC"/>
</dbReference>
<keyword evidence="11" id="KW-1185">Reference proteome</keyword>
<proteinExistence type="inferred from homology"/>
<dbReference type="InterPro" id="IPR005128">
    <property type="entry name" value="Acetolactate_a_deCO2ase"/>
</dbReference>
<protein>
    <recommendedName>
        <fullName evidence="5 9">Alpha-acetolactate decarboxylase</fullName>
        <ecNumber evidence="4 9">4.1.1.5</ecNumber>
    </recommendedName>
</protein>
<gene>
    <name evidence="10" type="primary">budA</name>
    <name evidence="10" type="ORF">WDU96_06100</name>
</gene>
<reference evidence="10 11" key="1">
    <citation type="submission" date="2024-02" db="EMBL/GenBank/DDBJ databases">
        <authorList>
            <person name="Saticioglu I.B."/>
        </authorList>
    </citation>
    <scope>NUCLEOTIDE SEQUENCE [LARGE SCALE GENOMIC DNA]</scope>
    <source>
        <strain evidence="10 11">Mu-86</strain>
    </source>
</reference>